<evidence type="ECO:0000313" key="3">
    <source>
        <dbReference type="Proteomes" id="UP000325563"/>
    </source>
</evidence>
<organism evidence="2 3">
    <name type="scientific">Streptomyces vinaceus</name>
    <dbReference type="NCBI Taxonomy" id="1960"/>
    <lineage>
        <taxon>Bacteria</taxon>
        <taxon>Bacillati</taxon>
        <taxon>Actinomycetota</taxon>
        <taxon>Actinomycetes</taxon>
        <taxon>Kitasatosporales</taxon>
        <taxon>Streptomycetaceae</taxon>
        <taxon>Streptomyces</taxon>
    </lineage>
</organism>
<gene>
    <name evidence="2" type="ORF">CP980_31830</name>
</gene>
<dbReference type="RefSeq" id="WP_150529702.1">
    <property type="nucleotide sequence ID" value="NZ_BNBW01000024.1"/>
</dbReference>
<keyword evidence="1" id="KW-0732">Signal</keyword>
<dbReference type="Proteomes" id="UP000325563">
    <property type="component" value="Chromosome"/>
</dbReference>
<feature type="signal peptide" evidence="1">
    <location>
        <begin position="1"/>
        <end position="28"/>
    </location>
</feature>
<evidence type="ECO:0000256" key="1">
    <source>
        <dbReference type="SAM" id="SignalP"/>
    </source>
</evidence>
<protein>
    <recommendedName>
        <fullName evidence="4">Secreted protein</fullName>
    </recommendedName>
</protein>
<keyword evidence="3" id="KW-1185">Reference proteome</keyword>
<sequence>MNHRLRHLTATLAAAAALALAAAAPADARPSGVDSHCGRYICVMTAHHNRFVQDITVQTRDGLHGTLRSYWGNFRSAKVNAASHRWEVGYEQKEAKLVCGGLERDGRTIEDGICVTI</sequence>
<dbReference type="InterPro" id="IPR006311">
    <property type="entry name" value="TAT_signal"/>
</dbReference>
<dbReference type="KEGG" id="svn:CP980_31830"/>
<reference evidence="2 3" key="1">
    <citation type="submission" date="2017-09" db="EMBL/GenBank/DDBJ databases">
        <authorList>
            <person name="Lee N."/>
            <person name="Cho B.-K."/>
        </authorList>
    </citation>
    <scope>NUCLEOTIDE SEQUENCE [LARGE SCALE GENOMIC DNA]</scope>
    <source>
        <strain evidence="2 3">ATCC 27476</strain>
    </source>
</reference>
<proteinExistence type="predicted"/>
<feature type="chain" id="PRO_5023873005" description="Secreted protein" evidence="1">
    <location>
        <begin position="29"/>
        <end position="117"/>
    </location>
</feature>
<dbReference type="EMBL" id="CP023692">
    <property type="protein sequence ID" value="QEV49056.1"/>
    <property type="molecule type" value="Genomic_DNA"/>
</dbReference>
<dbReference type="GeneID" id="95615132"/>
<evidence type="ECO:0008006" key="4">
    <source>
        <dbReference type="Google" id="ProtNLM"/>
    </source>
</evidence>
<accession>A0A5J6JMM8</accession>
<name>A0A5J6JMM8_STRVI</name>
<evidence type="ECO:0000313" key="2">
    <source>
        <dbReference type="EMBL" id="QEV49056.1"/>
    </source>
</evidence>
<dbReference type="AlphaFoldDB" id="A0A5J6JMM8"/>
<dbReference type="PROSITE" id="PS51318">
    <property type="entry name" value="TAT"/>
    <property type="match status" value="1"/>
</dbReference>